<feature type="domain" description="AMP-dependent synthetase/ligase" evidence="1">
    <location>
        <begin position="43"/>
        <end position="429"/>
    </location>
</feature>
<dbReference type="Gene3D" id="3.30.300.30">
    <property type="match status" value="1"/>
</dbReference>
<dbReference type="AlphaFoldDB" id="A0A8S4N4C2"/>
<dbReference type="PROSITE" id="PS00455">
    <property type="entry name" value="AMP_BINDING"/>
    <property type="match status" value="1"/>
</dbReference>
<gene>
    <name evidence="3" type="ORF">OFUS_LOCUS2833</name>
</gene>
<feature type="domain" description="AMP-binding enzyme C-terminal" evidence="2">
    <location>
        <begin position="481"/>
        <end position="561"/>
    </location>
</feature>
<sequence length="577" mass="64045">EYVEAHDSILQPIKEPLSQSYIKAATSHQPDNRTLLDYMREQKDNEKEAVVFIGSDGNRSDVLTFKDWAESSQDLAVSLSMLGLRPNDFMGIMGPNCRELVCSFGAALNLSAVPVFLSFNLVSGEDLVRHVKECNIRAIIVDINEAPKKDIVLKVFAKVLRGEIDDEIPSLRHVIVVTNDEVPKGAINYKSLMGRKSEEDKLQIADYTKGVTSESPLCVLLTSGSTGKPKYCILPQRAAQVQIYAGLRVGLVEGDRCFNDRPMSWVGGLANLLATLIHKVTTVTVNANYAAGEVEKILRIIQDEKLALAVMLPYMMRDVLQLDDDIYSKYRLSTLKTVPTGGQRIDPQMVEEFKSKTGTNVIVLYGATEMSAVISCLFPKGNFTKQHQTVGYPLPHVEICIQLEDGSIPPVNTLGEICVRGLPIFSRYLNNEARTNKVIGSDGSYHTGDIGTITPYGYITIAGRKNEFIKRGTVIVQPSSIEEEIRKHPDVQQVQVVGVPDPRLYEEVCACIIPHNGKALTRDNMKQWCASIFGDITADGISNAPRYYMILDKFPLTSNGKIDRITLKEEAKKYLKL</sequence>
<evidence type="ECO:0000259" key="1">
    <source>
        <dbReference type="Pfam" id="PF00501"/>
    </source>
</evidence>
<protein>
    <recommendedName>
        <fullName evidence="5">Acyl-coa synthetase</fullName>
    </recommendedName>
</protein>
<dbReference type="SUPFAM" id="SSF56801">
    <property type="entry name" value="Acetyl-CoA synthetase-like"/>
    <property type="match status" value="1"/>
</dbReference>
<dbReference type="InterPro" id="IPR042099">
    <property type="entry name" value="ANL_N_sf"/>
</dbReference>
<evidence type="ECO:0008006" key="5">
    <source>
        <dbReference type="Google" id="ProtNLM"/>
    </source>
</evidence>
<dbReference type="InterPro" id="IPR025110">
    <property type="entry name" value="AMP-bd_C"/>
</dbReference>
<reference evidence="3" key="1">
    <citation type="submission" date="2022-03" db="EMBL/GenBank/DDBJ databases">
        <authorList>
            <person name="Martin C."/>
        </authorList>
    </citation>
    <scope>NUCLEOTIDE SEQUENCE</scope>
</reference>
<dbReference type="Proteomes" id="UP000749559">
    <property type="component" value="Unassembled WGS sequence"/>
</dbReference>
<dbReference type="PANTHER" id="PTHR42814:SF3">
    <property type="entry name" value="BETA-N-ACETYLHEXOSAMINIDASE"/>
    <property type="match status" value="1"/>
</dbReference>
<dbReference type="InterPro" id="IPR045851">
    <property type="entry name" value="AMP-bd_C_sf"/>
</dbReference>
<organism evidence="3 4">
    <name type="scientific">Owenia fusiformis</name>
    <name type="common">Polychaete worm</name>
    <dbReference type="NCBI Taxonomy" id="6347"/>
    <lineage>
        <taxon>Eukaryota</taxon>
        <taxon>Metazoa</taxon>
        <taxon>Spiralia</taxon>
        <taxon>Lophotrochozoa</taxon>
        <taxon>Annelida</taxon>
        <taxon>Polychaeta</taxon>
        <taxon>Sedentaria</taxon>
        <taxon>Canalipalpata</taxon>
        <taxon>Sabellida</taxon>
        <taxon>Oweniida</taxon>
        <taxon>Oweniidae</taxon>
        <taxon>Owenia</taxon>
    </lineage>
</organism>
<proteinExistence type="predicted"/>
<dbReference type="PANTHER" id="PTHR42814">
    <property type="entry name" value="AMP-BINDING DOMAIN-CONTAINING PROTEIN"/>
    <property type="match status" value="1"/>
</dbReference>
<accession>A0A8S4N4C2</accession>
<dbReference type="Pfam" id="PF13193">
    <property type="entry name" value="AMP-binding_C"/>
    <property type="match status" value="1"/>
</dbReference>
<dbReference type="InterPro" id="IPR000873">
    <property type="entry name" value="AMP-dep_synth/lig_dom"/>
</dbReference>
<keyword evidence="4" id="KW-1185">Reference proteome</keyword>
<dbReference type="Gene3D" id="3.40.50.12780">
    <property type="entry name" value="N-terminal domain of ligase-like"/>
    <property type="match status" value="1"/>
</dbReference>
<comment type="caution">
    <text evidence="3">The sequence shown here is derived from an EMBL/GenBank/DDBJ whole genome shotgun (WGS) entry which is preliminary data.</text>
</comment>
<evidence type="ECO:0000259" key="2">
    <source>
        <dbReference type="Pfam" id="PF13193"/>
    </source>
</evidence>
<dbReference type="EMBL" id="CAIIXF020000001">
    <property type="protein sequence ID" value="CAH1775537.1"/>
    <property type="molecule type" value="Genomic_DNA"/>
</dbReference>
<dbReference type="CDD" id="cd04433">
    <property type="entry name" value="AFD_class_I"/>
    <property type="match status" value="1"/>
</dbReference>
<evidence type="ECO:0000313" key="4">
    <source>
        <dbReference type="Proteomes" id="UP000749559"/>
    </source>
</evidence>
<dbReference type="Pfam" id="PF00501">
    <property type="entry name" value="AMP-binding"/>
    <property type="match status" value="1"/>
</dbReference>
<dbReference type="InterPro" id="IPR020845">
    <property type="entry name" value="AMP-binding_CS"/>
</dbReference>
<evidence type="ECO:0000313" key="3">
    <source>
        <dbReference type="EMBL" id="CAH1775537.1"/>
    </source>
</evidence>
<dbReference type="OrthoDB" id="10253115at2759"/>
<feature type="non-terminal residue" evidence="3">
    <location>
        <position position="1"/>
    </location>
</feature>
<name>A0A8S4N4C2_OWEFU</name>